<dbReference type="OrthoDB" id="6127557at2759"/>
<dbReference type="InterPro" id="IPR007053">
    <property type="entry name" value="LRAT_dom"/>
</dbReference>
<sequence>MVVPTGGILIENISQFKKKVGRCSHVAVYRSLLNFYHHYLVIEVKDNSMLIIHNSGGVLNAISSGGLAEIQEEEIDFTTEEENPCKFKSKHLDFEAGLYLVERSGYPITEDEKTQIIKKARSRVGENDYKFSSNNCEFFVTWAITGYGTCEQLQNAGPRLLADVADSTVCNYRSATVKTVFDKGVQSTIIGIEKAVLKGSSNLMVKTAATATTRVATGAVAAIAVVPIEAISCALSIKSLIKKLKEEKIDDRTFKRETTKKISGSAAAAAAGVGGAVIGQIIIPVPIVGGIVGGLVGGLIGRLSGTVVSGKVYDIVE</sequence>
<proteinExistence type="predicted"/>
<accession>A0A8B6CG84</accession>
<keyword evidence="4" id="KW-1185">Reference proteome</keyword>
<dbReference type="Pfam" id="PF04970">
    <property type="entry name" value="LRAT"/>
    <property type="match status" value="1"/>
</dbReference>
<feature type="domain" description="LRAT" evidence="2">
    <location>
        <begin position="22"/>
        <end position="146"/>
    </location>
</feature>
<protein>
    <recommendedName>
        <fullName evidence="2">LRAT domain-containing protein</fullName>
    </recommendedName>
</protein>
<feature type="transmembrane region" description="Helical" evidence="1">
    <location>
        <begin position="262"/>
        <end position="283"/>
    </location>
</feature>
<evidence type="ECO:0000256" key="1">
    <source>
        <dbReference type="SAM" id="Phobius"/>
    </source>
</evidence>
<reference evidence="3" key="1">
    <citation type="submission" date="2018-11" db="EMBL/GenBank/DDBJ databases">
        <authorList>
            <person name="Alioto T."/>
            <person name="Alioto T."/>
        </authorList>
    </citation>
    <scope>NUCLEOTIDE SEQUENCE</scope>
</reference>
<keyword evidence="1" id="KW-0472">Membrane</keyword>
<evidence type="ECO:0000313" key="3">
    <source>
        <dbReference type="EMBL" id="VDI03808.1"/>
    </source>
</evidence>
<evidence type="ECO:0000259" key="2">
    <source>
        <dbReference type="Pfam" id="PF04970"/>
    </source>
</evidence>
<organism evidence="3 4">
    <name type="scientific">Mytilus galloprovincialis</name>
    <name type="common">Mediterranean mussel</name>
    <dbReference type="NCBI Taxonomy" id="29158"/>
    <lineage>
        <taxon>Eukaryota</taxon>
        <taxon>Metazoa</taxon>
        <taxon>Spiralia</taxon>
        <taxon>Lophotrochozoa</taxon>
        <taxon>Mollusca</taxon>
        <taxon>Bivalvia</taxon>
        <taxon>Autobranchia</taxon>
        <taxon>Pteriomorphia</taxon>
        <taxon>Mytilida</taxon>
        <taxon>Mytiloidea</taxon>
        <taxon>Mytilidae</taxon>
        <taxon>Mytilinae</taxon>
        <taxon>Mytilus</taxon>
    </lineage>
</organism>
<feature type="transmembrane region" description="Helical" evidence="1">
    <location>
        <begin position="219"/>
        <end position="241"/>
    </location>
</feature>
<dbReference type="Proteomes" id="UP000596742">
    <property type="component" value="Unassembled WGS sequence"/>
</dbReference>
<dbReference type="EMBL" id="UYJE01001634">
    <property type="protein sequence ID" value="VDI03808.1"/>
    <property type="molecule type" value="Genomic_DNA"/>
</dbReference>
<dbReference type="Gene3D" id="3.90.1720.10">
    <property type="entry name" value="endopeptidase domain like (from Nostoc punctiforme)"/>
    <property type="match status" value="1"/>
</dbReference>
<keyword evidence="1" id="KW-0812">Transmembrane</keyword>
<keyword evidence="1" id="KW-1133">Transmembrane helix</keyword>
<name>A0A8B6CG84_MYTGA</name>
<evidence type="ECO:0000313" key="4">
    <source>
        <dbReference type="Proteomes" id="UP000596742"/>
    </source>
</evidence>
<gene>
    <name evidence="3" type="ORF">MGAL_10B007294</name>
</gene>
<dbReference type="AlphaFoldDB" id="A0A8B6CG84"/>
<comment type="caution">
    <text evidence="3">The sequence shown here is derived from an EMBL/GenBank/DDBJ whole genome shotgun (WGS) entry which is preliminary data.</text>
</comment>